<dbReference type="eggNOG" id="COG4934">
    <property type="taxonomic scope" value="Bacteria"/>
</dbReference>
<protein>
    <recommendedName>
        <fullName evidence="5">TIGR03118 family protein</fullName>
    </recommendedName>
</protein>
<sequence length="546" mass="54919">MYPRMLLVPSLRAMLFASCIGLSSFVAAAQTQSTYLQTNLISDGFVPAAHIDSNLKNPWGLSIGQDFWTDSPGSGLSIVTDATGTPSFDVTVPAASGTGPGTPAGTVFNSDTTAFTIPLKGSATFLFGTLDGTIAAWNASTPTAVTVVNNSAAKAVYTDIVVDKNATGTFLLAANFSLGTVDVFDTNFAAAHLTGAFADPDIPAGYAPFGIHSIGSNVYVTYAQVDPTSGREVVGAGLGYVNVFDNNGNLLKRAISQGNLNAPWGMALAPSGFGSFGGDLLIGNFGDGIINVYDPNSFALLGQLTDASGNPIANTGLWEIVFGTGTNGAGDPNTLYLAAGINGEQDGVVATITVVPPSAGSGDFSIQPSTNAITVTTGQNASISLALTGTNGFTGPVAFSCTGLPSGSSCVFNPTTVTLSGTAATTVSVSIGTQAAAPAAPVSPYMAKALDWGLTGIGLAFLPLGLLAFSRVRRRASLLRGTVFLFALSLAALAFTGCSGSTPSAPVSPVAPVAPTTPPASVTSQVVITATAGAITHTTTVALTVQ</sequence>
<dbReference type="AlphaFoldDB" id="E8V437"/>
<dbReference type="eggNOG" id="COG3391">
    <property type="taxonomic scope" value="Bacteria"/>
</dbReference>
<evidence type="ECO:0000256" key="1">
    <source>
        <dbReference type="SAM" id="Phobius"/>
    </source>
</evidence>
<name>E8V437_TERSS</name>
<keyword evidence="1" id="KW-0812">Transmembrane</keyword>
<feature type="transmembrane region" description="Helical" evidence="1">
    <location>
        <begin position="452"/>
        <end position="470"/>
    </location>
</feature>
<accession>E8V437</accession>
<dbReference type="STRING" id="401053.AciPR4_1721"/>
<keyword evidence="4" id="KW-1185">Reference proteome</keyword>
<organism evidence="3 4">
    <name type="scientific">Terriglobus saanensis (strain ATCC BAA-1853 / DSM 23119 / SP1PR4)</name>
    <dbReference type="NCBI Taxonomy" id="401053"/>
    <lineage>
        <taxon>Bacteria</taxon>
        <taxon>Pseudomonadati</taxon>
        <taxon>Acidobacteriota</taxon>
        <taxon>Terriglobia</taxon>
        <taxon>Terriglobales</taxon>
        <taxon>Acidobacteriaceae</taxon>
        <taxon>Terriglobus</taxon>
    </lineage>
</organism>
<dbReference type="KEGG" id="tsa:AciPR4_1721"/>
<feature type="transmembrane region" description="Helical" evidence="1">
    <location>
        <begin position="477"/>
        <end position="495"/>
    </location>
</feature>
<evidence type="ECO:0000313" key="4">
    <source>
        <dbReference type="Proteomes" id="UP000006844"/>
    </source>
</evidence>
<keyword evidence="1" id="KW-1133">Transmembrane helix</keyword>
<proteinExistence type="predicted"/>
<feature type="signal peptide" evidence="2">
    <location>
        <begin position="1"/>
        <end position="28"/>
    </location>
</feature>
<dbReference type="RefSeq" id="WP_013568261.1">
    <property type="nucleotide sequence ID" value="NC_014963.1"/>
</dbReference>
<dbReference type="Gene3D" id="2.130.10.10">
    <property type="entry name" value="YVTN repeat-like/Quinoprotein amine dehydrogenase"/>
    <property type="match status" value="1"/>
</dbReference>
<keyword evidence="1" id="KW-0472">Membrane</keyword>
<feature type="chain" id="PRO_5003229177" description="TIGR03118 family protein" evidence="2">
    <location>
        <begin position="29"/>
        <end position="546"/>
    </location>
</feature>
<dbReference type="InterPro" id="IPR017549">
    <property type="entry name" value="APMV_L690"/>
</dbReference>
<evidence type="ECO:0000256" key="2">
    <source>
        <dbReference type="SAM" id="SignalP"/>
    </source>
</evidence>
<reference evidence="3 4" key="1">
    <citation type="journal article" date="2012" name="Stand. Genomic Sci.">
        <title>Complete genome sequence of Terriglobus saanensis type strain SP1PR4(T), an Acidobacteria from tundra soil.</title>
        <authorList>
            <person name="Rawat S.R."/>
            <person name="Mannisto M.K."/>
            <person name="Starovoytov V."/>
            <person name="Goodwin L."/>
            <person name="Nolan M."/>
            <person name="Hauser L."/>
            <person name="Land M."/>
            <person name="Davenport K.W."/>
            <person name="Woyke T."/>
            <person name="Haggblom M.M."/>
        </authorList>
    </citation>
    <scope>NUCLEOTIDE SEQUENCE</scope>
    <source>
        <strain evidence="4">ATCC BAA-1853 / DSM 23119 / SP1PR4</strain>
    </source>
</reference>
<dbReference type="SUPFAM" id="SSF101908">
    <property type="entry name" value="Putative isomerase YbhE"/>
    <property type="match status" value="1"/>
</dbReference>
<dbReference type="InterPro" id="IPR015943">
    <property type="entry name" value="WD40/YVTN_repeat-like_dom_sf"/>
</dbReference>
<dbReference type="OrthoDB" id="581621at2"/>
<evidence type="ECO:0000313" key="3">
    <source>
        <dbReference type="EMBL" id="ADV82528.1"/>
    </source>
</evidence>
<gene>
    <name evidence="3" type="ordered locus">AciPR4_1721</name>
</gene>
<dbReference type="EMBL" id="CP002467">
    <property type="protein sequence ID" value="ADV82528.1"/>
    <property type="molecule type" value="Genomic_DNA"/>
</dbReference>
<dbReference type="Proteomes" id="UP000006844">
    <property type="component" value="Chromosome"/>
</dbReference>
<dbReference type="HOGENOM" id="CLU_495997_0_0_0"/>
<keyword evidence="2" id="KW-0732">Signal</keyword>
<dbReference type="NCBIfam" id="TIGR03118">
    <property type="entry name" value="PEPCTERM_chp_1"/>
    <property type="match status" value="1"/>
</dbReference>
<evidence type="ECO:0008006" key="5">
    <source>
        <dbReference type="Google" id="ProtNLM"/>
    </source>
</evidence>